<organism evidence="6 7">
    <name type="scientific">Puccinia striiformis</name>
    <dbReference type="NCBI Taxonomy" id="27350"/>
    <lineage>
        <taxon>Eukaryota</taxon>
        <taxon>Fungi</taxon>
        <taxon>Dikarya</taxon>
        <taxon>Basidiomycota</taxon>
        <taxon>Pucciniomycotina</taxon>
        <taxon>Pucciniomycetes</taxon>
        <taxon>Pucciniales</taxon>
        <taxon>Pucciniaceae</taxon>
        <taxon>Puccinia</taxon>
    </lineage>
</organism>
<comment type="function">
    <text evidence="3">Key enzyme for ketone body catabolism. Transfers the CoA moiety from succinate to acetoacetate. Formation of the enzyme-CoA intermediate proceeds via an unstable anhydride species formed between the carboxylate groups of the enzyme and substrate.</text>
</comment>
<feature type="active site" description="5-glutamyl coenzyme A thioester intermediate" evidence="4">
    <location>
        <position position="371"/>
    </location>
</feature>
<feature type="region of interest" description="Disordered" evidence="5">
    <location>
        <begin position="295"/>
        <end position="316"/>
    </location>
</feature>
<dbReference type="SUPFAM" id="SSF100950">
    <property type="entry name" value="NagB/RpiA/CoA transferase-like"/>
    <property type="match status" value="2"/>
</dbReference>
<dbReference type="PANTHER" id="PTHR13707:SF60">
    <property type="entry name" value="ACETATE COA-TRANSFERASE SUBUNIT ALPHA"/>
    <property type="match status" value="1"/>
</dbReference>
<dbReference type="InterPro" id="IPR014388">
    <property type="entry name" value="3-oxoacid_CoA-transferase"/>
</dbReference>
<protein>
    <recommendedName>
        <fullName evidence="3">Succinyl-CoA:3-ketoacid-coenzyme A transferase</fullName>
        <ecNumber evidence="3">2.8.3.5</ecNumber>
    </recommendedName>
</protein>
<evidence type="ECO:0000256" key="5">
    <source>
        <dbReference type="SAM" id="MobiDB-lite"/>
    </source>
</evidence>
<dbReference type="InterPro" id="IPR037171">
    <property type="entry name" value="NagB/RpiA_transferase-like"/>
</dbReference>
<reference evidence="6" key="1">
    <citation type="submission" date="2017-12" db="EMBL/GenBank/DDBJ databases">
        <title>Gene loss provides genomic basis for host adaptation in cereal stripe rust fungi.</title>
        <authorList>
            <person name="Xia C."/>
        </authorList>
    </citation>
    <scope>NUCLEOTIDE SEQUENCE [LARGE SCALE GENOMIC DNA]</scope>
    <source>
        <strain evidence="6">93-210</strain>
    </source>
</reference>
<proteinExistence type="inferred from homology"/>
<dbReference type="PANTHER" id="PTHR13707">
    <property type="entry name" value="KETOACID-COENZYME A TRANSFERASE"/>
    <property type="match status" value="1"/>
</dbReference>
<keyword evidence="7" id="KW-1185">Reference proteome</keyword>
<dbReference type="EMBL" id="PKSL01000044">
    <property type="protein sequence ID" value="POW10657.1"/>
    <property type="molecule type" value="Genomic_DNA"/>
</dbReference>
<gene>
    <name evidence="6" type="ORF">PSTT_05899</name>
</gene>
<dbReference type="AlphaFoldDB" id="A0A2S4VM92"/>
<comment type="similarity">
    <text evidence="1 3">Belongs to the 3-oxoacid CoA-transferase family.</text>
</comment>
<dbReference type="InterPro" id="IPR012791">
    <property type="entry name" value="3-oxoacid_CoA-transf_B"/>
</dbReference>
<dbReference type="GO" id="GO:0008260">
    <property type="term" value="F:succinyl-CoA:3-oxo-acid CoA-transferase activity"/>
    <property type="evidence" value="ECO:0007669"/>
    <property type="project" value="UniProtKB-EC"/>
</dbReference>
<keyword evidence="3" id="KW-0496">Mitochondrion</keyword>
<feature type="compositionally biased region" description="Low complexity" evidence="5">
    <location>
        <begin position="302"/>
        <end position="311"/>
    </location>
</feature>
<dbReference type="InterPro" id="IPR004165">
    <property type="entry name" value="CoA_trans_fam_I"/>
</dbReference>
<dbReference type="Gene3D" id="3.40.1080.10">
    <property type="entry name" value="Glutaconate Coenzyme A-transferase"/>
    <property type="match status" value="2"/>
</dbReference>
<evidence type="ECO:0000256" key="2">
    <source>
        <dbReference type="ARBA" id="ARBA00022679"/>
    </source>
</evidence>
<dbReference type="Pfam" id="PF01144">
    <property type="entry name" value="CoA_trans"/>
    <property type="match status" value="2"/>
</dbReference>
<dbReference type="NCBIfam" id="TIGR02428">
    <property type="entry name" value="pcaJ_scoB_fam"/>
    <property type="match status" value="1"/>
</dbReference>
<dbReference type="UniPathway" id="UPA00929">
    <property type="reaction ID" value="UER00894"/>
</dbReference>
<evidence type="ECO:0000256" key="4">
    <source>
        <dbReference type="PIRSR" id="PIRSR000858-1"/>
    </source>
</evidence>
<evidence type="ECO:0000256" key="3">
    <source>
        <dbReference type="PIRNR" id="PIRNR000858"/>
    </source>
</evidence>
<dbReference type="EC" id="2.8.3.5" evidence="3"/>
<accession>A0A2S4VM92</accession>
<evidence type="ECO:0000313" key="7">
    <source>
        <dbReference type="Proteomes" id="UP000239156"/>
    </source>
</evidence>
<dbReference type="VEuPathDB" id="FungiDB:PSTT_05899"/>
<comment type="caution">
    <text evidence="6">The sequence shown here is derived from an EMBL/GenBank/DDBJ whole genome shotgun (WGS) entry which is preliminary data.</text>
</comment>
<comment type="pathway">
    <text evidence="3">Ketone metabolism; succinyl-CoA degradation; acetoacetyl-CoA from succinyl-CoA: step 1/1.</text>
</comment>
<dbReference type="SMART" id="SM00882">
    <property type="entry name" value="CoA_trans"/>
    <property type="match status" value="2"/>
</dbReference>
<dbReference type="GO" id="GO:0046952">
    <property type="term" value="P:ketone body catabolic process"/>
    <property type="evidence" value="ECO:0007669"/>
    <property type="project" value="InterPro"/>
</dbReference>
<comment type="catalytic activity">
    <reaction evidence="3">
        <text>a 3-oxo acid + succinyl-CoA = a 3-oxoacyl-CoA + succinate</text>
        <dbReference type="Rhea" id="RHEA:24564"/>
        <dbReference type="ChEBI" id="CHEBI:30031"/>
        <dbReference type="ChEBI" id="CHEBI:35973"/>
        <dbReference type="ChEBI" id="CHEBI:57292"/>
        <dbReference type="ChEBI" id="CHEBI:90726"/>
        <dbReference type="EC" id="2.8.3.5"/>
    </reaction>
</comment>
<evidence type="ECO:0000256" key="1">
    <source>
        <dbReference type="ARBA" id="ARBA00007154"/>
    </source>
</evidence>
<dbReference type="PIRSF" id="PIRSF000858">
    <property type="entry name" value="SCOT-t"/>
    <property type="match status" value="1"/>
</dbReference>
<name>A0A2S4VM92_9BASI</name>
<sequence length="542" mass="58593">MISVCCKRSTTSSHGSFHLKSLSFGLPRPILTARFLSIPVNQIKRSTGKVFRSADEAIVDVKSNSLIASSGFGLCGTPDTLIEAVAQRPEIKNLTLISNNAGIDKSGLALLLHSGQITKLIGSYIGANKLLENLYLTGQISLELTPQGTLAEKCRAGAAGIPAFYTPTGYGTPVQTGLIPIRYSAQDPSKVEIPGEKREVREFDGKQYLLERAIKADYAFVHVWKADKFGNCVFRYSAQNFGGVMARNARVTIVEAEEIVEPGEIDPDQVHLPGIFVNRIVPATAKKQIERIVLRSGTHDQSSSNSTIKSESNMKTDDPKLAAKIKRELIAGRAAQELKDGMYVNLGIGMPMLVLNSLSRIRIYIYKVKMESLVRMGPYPTAEEVDGDIVNAGKETVTLLPGASTFDSSESFAMIRGGHVDVSILGAMQVSRSGDLANFMIPGKSVKGMGGAMDLVSNPDSTKVMIVMDHCDKHGVSKLVNDCQLPLTGTRCVSQVITDLAVFDIDRIAGKMTLVDLQPGVTLQEVQEKTDAEFEIGANLKS</sequence>
<dbReference type="VEuPathDB" id="FungiDB:PSHT_04276"/>
<dbReference type="Proteomes" id="UP000239156">
    <property type="component" value="Unassembled WGS sequence"/>
</dbReference>
<keyword evidence="2 3" id="KW-0808">Transferase</keyword>
<evidence type="ECO:0000313" key="6">
    <source>
        <dbReference type="EMBL" id="POW10657.1"/>
    </source>
</evidence>